<feature type="compositionally biased region" description="Polar residues" evidence="1">
    <location>
        <begin position="191"/>
        <end position="200"/>
    </location>
</feature>
<feature type="transmembrane region" description="Helical" evidence="2">
    <location>
        <begin position="335"/>
        <end position="353"/>
    </location>
</feature>
<dbReference type="AlphaFoldDB" id="A0A8H3ZRS8"/>
<name>A0A8H3ZRS8_9PEZI</name>
<feature type="transmembrane region" description="Helical" evidence="2">
    <location>
        <begin position="457"/>
        <end position="480"/>
    </location>
</feature>
<evidence type="ECO:0000256" key="1">
    <source>
        <dbReference type="SAM" id="MobiDB-lite"/>
    </source>
</evidence>
<comment type="caution">
    <text evidence="3">The sequence shown here is derived from an EMBL/GenBank/DDBJ whole genome shotgun (WGS) entry which is preliminary data.</text>
</comment>
<reference evidence="3 4" key="1">
    <citation type="submission" date="2019-12" db="EMBL/GenBank/DDBJ databases">
        <title>A genome sequence resource for the geographically widespread anthracnose pathogen Colletotrichum asianum.</title>
        <authorList>
            <person name="Meng Y."/>
        </authorList>
    </citation>
    <scope>NUCLEOTIDE SEQUENCE [LARGE SCALE GENOMIC DNA]</scope>
    <source>
        <strain evidence="3 4">ICMP 18580</strain>
    </source>
</reference>
<feature type="transmembrane region" description="Helical" evidence="2">
    <location>
        <begin position="28"/>
        <end position="48"/>
    </location>
</feature>
<dbReference type="PANTHER" id="PTHR35043:SF8">
    <property type="entry name" value="DUF4220 DOMAIN-CONTAINING PROTEIN"/>
    <property type="match status" value="1"/>
</dbReference>
<gene>
    <name evidence="3" type="ORF">GQ607_003357</name>
</gene>
<dbReference type="PANTHER" id="PTHR35043">
    <property type="entry name" value="TRANSCRIPTION FACTOR DOMAIN-CONTAINING PROTEIN"/>
    <property type="match status" value="1"/>
</dbReference>
<feature type="region of interest" description="Disordered" evidence="1">
    <location>
        <begin position="167"/>
        <end position="226"/>
    </location>
</feature>
<feature type="compositionally biased region" description="Polar residues" evidence="1">
    <location>
        <begin position="167"/>
        <end position="182"/>
    </location>
</feature>
<keyword evidence="2" id="KW-0472">Membrane</keyword>
<sequence>MATQTLNASTPGLVGWTAGPETRGTLTLVWSCVITIFACTWTVLHLNVPGRTEGAMAITLRKMKWMAINVLFPEFIFAKAVCDLRLALEELREFDVNVTQKKTRLQLCEWTVSYKGVSHEWSWEFEYPLWARGLYGLLGLTPPEPPFNEKPLPQWISRIFSLISSNAKSPENSNDPEAQHSNGQKDPHANRATSSYNQQEIAKVSKDPDALSSRTQEVRLSQTPQKASRAKLRTVQKWTVVRSYYAQMGGLLYQSRSSNPSPLYHSCTASMLTQRYSFVGEECEKHLFRHLILSERDIRDKSKADWVLKGIAVAQVAWLILSVIVRSIMHLPITQLEIATISFAAMAILSYAANWWKPKDISQATILETPAFGHTPKEQAYTQSLKLRLLSPTEAAESIKHIHDKLPRVPNDFVWMEGDSPLIFTIMAISSLGFGGLHCIAWYFQFPSQAELLCWRVASVISATLPAITLGINLIIHFLVTSYTNTRIASMLLRNLEPLNDVPDIWDHFDSPEWWSWPYEENVFLFRSPLGSRDWEKQRPKTMTANQPNFKFWSEFLNFGPELASFARKWRQMKEARELTPYAARMLCSEWLRAGSSLQDLSKSEGLCDFWQDHEDYYVRRKHKISIPDLPEPTCVAFILRTYSETVKQCRWWERLRKFCEKASPIITIVSGVIYTTARLVILVLLFTCLRETPAGVYQVTPWLNFLPNFS</sequence>
<organism evidence="3 4">
    <name type="scientific">Colletotrichum asianum</name>
    <dbReference type="NCBI Taxonomy" id="702518"/>
    <lineage>
        <taxon>Eukaryota</taxon>
        <taxon>Fungi</taxon>
        <taxon>Dikarya</taxon>
        <taxon>Ascomycota</taxon>
        <taxon>Pezizomycotina</taxon>
        <taxon>Sordariomycetes</taxon>
        <taxon>Hypocreomycetidae</taxon>
        <taxon>Glomerellales</taxon>
        <taxon>Glomerellaceae</taxon>
        <taxon>Colletotrichum</taxon>
        <taxon>Colletotrichum gloeosporioides species complex</taxon>
    </lineage>
</organism>
<keyword evidence="4" id="KW-1185">Reference proteome</keyword>
<feature type="transmembrane region" description="Helical" evidence="2">
    <location>
        <begin position="665"/>
        <end position="687"/>
    </location>
</feature>
<proteinExistence type="predicted"/>
<evidence type="ECO:0000313" key="4">
    <source>
        <dbReference type="Proteomes" id="UP000434172"/>
    </source>
</evidence>
<feature type="compositionally biased region" description="Polar residues" evidence="1">
    <location>
        <begin position="212"/>
        <end position="226"/>
    </location>
</feature>
<feature type="transmembrane region" description="Helical" evidence="2">
    <location>
        <begin position="306"/>
        <end position="329"/>
    </location>
</feature>
<protein>
    <submittedName>
        <fullName evidence="3">Uncharacterized protein</fullName>
    </submittedName>
</protein>
<accession>A0A8H3ZRS8</accession>
<keyword evidence="2" id="KW-1133">Transmembrane helix</keyword>
<dbReference type="OrthoDB" id="3061561at2759"/>
<dbReference type="Proteomes" id="UP000434172">
    <property type="component" value="Unassembled WGS sequence"/>
</dbReference>
<keyword evidence="2" id="KW-0812">Transmembrane</keyword>
<evidence type="ECO:0000313" key="3">
    <source>
        <dbReference type="EMBL" id="KAF0329408.1"/>
    </source>
</evidence>
<feature type="transmembrane region" description="Helical" evidence="2">
    <location>
        <begin position="422"/>
        <end position="445"/>
    </location>
</feature>
<evidence type="ECO:0000256" key="2">
    <source>
        <dbReference type="SAM" id="Phobius"/>
    </source>
</evidence>
<dbReference type="EMBL" id="WOWK01000012">
    <property type="protein sequence ID" value="KAF0329408.1"/>
    <property type="molecule type" value="Genomic_DNA"/>
</dbReference>